<dbReference type="PROSITE" id="PS50043">
    <property type="entry name" value="HTH_LUXR_2"/>
    <property type="match status" value="1"/>
</dbReference>
<organism evidence="4">
    <name type="scientific">Kitasatospora sp. CMC57</name>
    <dbReference type="NCBI Taxonomy" id="3231513"/>
    <lineage>
        <taxon>Bacteria</taxon>
        <taxon>Bacillati</taxon>
        <taxon>Actinomycetota</taxon>
        <taxon>Actinomycetes</taxon>
        <taxon>Kitasatosporales</taxon>
        <taxon>Streptomycetaceae</taxon>
        <taxon>Kitasatospora</taxon>
    </lineage>
</organism>
<dbReference type="InterPro" id="IPR016032">
    <property type="entry name" value="Sig_transdc_resp-reg_C-effctor"/>
</dbReference>
<dbReference type="Gene3D" id="3.40.50.300">
    <property type="entry name" value="P-loop containing nucleotide triphosphate hydrolases"/>
    <property type="match status" value="1"/>
</dbReference>
<name>A0AB33JSX9_9ACTN</name>
<protein>
    <submittedName>
        <fullName evidence="4">LuxR family transcriptional regulator</fullName>
    </submittedName>
</protein>
<dbReference type="GO" id="GO:0005524">
    <property type="term" value="F:ATP binding"/>
    <property type="evidence" value="ECO:0007669"/>
    <property type="project" value="UniProtKB-KW"/>
</dbReference>
<evidence type="ECO:0000259" key="3">
    <source>
        <dbReference type="PROSITE" id="PS50043"/>
    </source>
</evidence>
<dbReference type="EMBL" id="AP035881">
    <property type="protein sequence ID" value="BFP44414.1"/>
    <property type="molecule type" value="Genomic_DNA"/>
</dbReference>
<dbReference type="InterPro" id="IPR027417">
    <property type="entry name" value="P-loop_NTPase"/>
</dbReference>
<dbReference type="Pfam" id="PF13191">
    <property type="entry name" value="AAA_16"/>
    <property type="match status" value="1"/>
</dbReference>
<dbReference type="CDD" id="cd06170">
    <property type="entry name" value="LuxR_C_like"/>
    <property type="match status" value="1"/>
</dbReference>
<dbReference type="SUPFAM" id="SSF46894">
    <property type="entry name" value="C-terminal effector domain of the bipartite response regulators"/>
    <property type="match status" value="1"/>
</dbReference>
<proteinExistence type="predicted"/>
<dbReference type="InterPro" id="IPR000792">
    <property type="entry name" value="Tscrpt_reg_LuxR_C"/>
</dbReference>
<dbReference type="PANTHER" id="PTHR16305:SF35">
    <property type="entry name" value="TRANSCRIPTIONAL ACTIVATOR DOMAIN"/>
    <property type="match status" value="1"/>
</dbReference>
<dbReference type="GO" id="GO:0004016">
    <property type="term" value="F:adenylate cyclase activity"/>
    <property type="evidence" value="ECO:0007669"/>
    <property type="project" value="TreeGrafter"/>
</dbReference>
<dbReference type="SUPFAM" id="SSF52540">
    <property type="entry name" value="P-loop containing nucleoside triphosphate hydrolases"/>
    <property type="match status" value="1"/>
</dbReference>
<dbReference type="Pfam" id="PF00196">
    <property type="entry name" value="GerE"/>
    <property type="match status" value="1"/>
</dbReference>
<gene>
    <name evidence="4" type="ORF">KCMC57_07820</name>
</gene>
<dbReference type="GO" id="GO:0006355">
    <property type="term" value="P:regulation of DNA-templated transcription"/>
    <property type="evidence" value="ECO:0007669"/>
    <property type="project" value="InterPro"/>
</dbReference>
<dbReference type="PRINTS" id="PR00038">
    <property type="entry name" value="HTHLUXR"/>
</dbReference>
<keyword evidence="2" id="KW-0067">ATP-binding</keyword>
<evidence type="ECO:0000256" key="1">
    <source>
        <dbReference type="ARBA" id="ARBA00022741"/>
    </source>
</evidence>
<sequence length="955" mass="101665">MGSRLPFAAALPTGFRFVGRERELELLVAAMRRPPTVVLVEGEAGIGKSRLVREAASALTDRLVLTGFCHPLREPYPFGPVIDALREAGPALPPRGVLPPSTGALGPLLPDLADRLPQPPARPDDPRDVRQQLIQAVRSFLSALGPTVLLVEDLHWADDATRELLLLLHRDMPRQLSLALTYRADDLPSGMPPLGTALRQSPGAGTVRLHLDPLSEREVDALAQDVMGSAAGAELVRVLYQRSEGVPLVAEEDLRTLLEHSRRHPSGEYAGVLVRAEVPAGLREAVTERLTKLSAEAAAVSAAAAVIGVPASETLLTEVAGLPVELGADGLSEAIDAALLQETADHRYAYRHALAQQAAYEYVPGPQRARLHHRAVEALRAQSPQPLVQIAYHLKALGDREEWLRQGRAAADQAISVGDLGTAAALLQQLLDTPALEIGARSQIALALARILVNGVDSKASAAALRGILADPQLDDATRGDVRLTLGLLMINHDSDSSGFLEVEKAAAELRGVPERAARAMIALAMNERGDAGGQCWTWLERAEELLRDGPYPAMRATARATRLTLLARNADPGVWPLVAQVPRHSEDLEELRQSARALYNVGEIALELGHDDRGAALLEEGRALAARSGMPHIECYSRTALLRLELLSGQWDGLEECFALLAQEFPDIVMVAEEQSLACARLAASHGQVVRAFSRLETATEIGRHSNQVTASCRAAAGTALLQLAQGAAEAAWGTCVPAVEALRLAAAWPRGTGLVPAAVEAALGCGEERYAQRLVAEAGAALTGRDAPGAVADLYTARGLLAEQAEPALGAQQFGLAATAWRRIGRPYEAARCAERQGRALADGDPDAAVSSLNEAVGVFEKLGASADAGRCLRTLRELGLARPGARGRRSYGSELSPRERQVAELIARGVTNREIAQALVLSPRTVEQHAAQVLRKLGVTRNNVKAALSGTD</sequence>
<dbReference type="RefSeq" id="WP_407987008.1">
    <property type="nucleotide sequence ID" value="NZ_AP035881.2"/>
</dbReference>
<dbReference type="AlphaFoldDB" id="A0AB33JSX9"/>
<dbReference type="PANTHER" id="PTHR16305">
    <property type="entry name" value="TESTICULAR SOLUBLE ADENYLYL CYCLASE"/>
    <property type="match status" value="1"/>
</dbReference>
<evidence type="ECO:0000256" key="2">
    <source>
        <dbReference type="ARBA" id="ARBA00022840"/>
    </source>
</evidence>
<dbReference type="InterPro" id="IPR036388">
    <property type="entry name" value="WH-like_DNA-bd_sf"/>
</dbReference>
<evidence type="ECO:0000313" key="4">
    <source>
        <dbReference type="EMBL" id="BFP44414.1"/>
    </source>
</evidence>
<dbReference type="InterPro" id="IPR041664">
    <property type="entry name" value="AAA_16"/>
</dbReference>
<dbReference type="GO" id="GO:0005737">
    <property type="term" value="C:cytoplasm"/>
    <property type="evidence" value="ECO:0007669"/>
    <property type="project" value="TreeGrafter"/>
</dbReference>
<dbReference type="GO" id="GO:0003677">
    <property type="term" value="F:DNA binding"/>
    <property type="evidence" value="ECO:0007669"/>
    <property type="project" value="InterPro"/>
</dbReference>
<reference evidence="4" key="1">
    <citation type="submission" date="2024-07" db="EMBL/GenBank/DDBJ databases">
        <title>Complete genome sequences of cellulolytic bacteria, Kitasatospora sp. CMC57 and Streptomyces sp. CMC78, isolated from Japanese agricultural soil.</title>
        <authorList>
            <person name="Hashimoto T."/>
            <person name="Ito M."/>
            <person name="Iwamoto M."/>
            <person name="Fukahori D."/>
            <person name="Shoda T."/>
            <person name="Sakoda M."/>
            <person name="Morohoshi T."/>
            <person name="Mitsuboshi M."/>
            <person name="Nishizawa T."/>
        </authorList>
    </citation>
    <scope>NUCLEOTIDE SEQUENCE</scope>
    <source>
        <strain evidence="4">CMC57</strain>
    </source>
</reference>
<dbReference type="Gene3D" id="1.10.10.10">
    <property type="entry name" value="Winged helix-like DNA-binding domain superfamily/Winged helix DNA-binding domain"/>
    <property type="match status" value="1"/>
</dbReference>
<feature type="domain" description="HTH luxR-type" evidence="3">
    <location>
        <begin position="891"/>
        <end position="955"/>
    </location>
</feature>
<accession>A0AB33JSX9</accession>
<keyword evidence="1" id="KW-0547">Nucleotide-binding</keyword>
<dbReference type="SMART" id="SM00421">
    <property type="entry name" value="HTH_LUXR"/>
    <property type="match status" value="1"/>
</dbReference>